<dbReference type="PANTHER" id="PTHR30336">
    <property type="entry name" value="INNER MEMBRANE PROTEIN, PROBABLE PERMEASE"/>
    <property type="match status" value="1"/>
</dbReference>
<proteinExistence type="predicted"/>
<dbReference type="KEGG" id="htq:FRZ44_46490"/>
<dbReference type="Proteomes" id="UP000326202">
    <property type="component" value="Chromosome"/>
</dbReference>
<protein>
    <recommendedName>
        <fullName evidence="2">DUF218 domain-containing protein</fullName>
    </recommendedName>
</protein>
<evidence type="ECO:0000259" key="2">
    <source>
        <dbReference type="Pfam" id="PF02698"/>
    </source>
</evidence>
<evidence type="ECO:0000256" key="1">
    <source>
        <dbReference type="SAM" id="Phobius"/>
    </source>
</evidence>
<dbReference type="RefSeq" id="WP_151179407.1">
    <property type="nucleotide sequence ID" value="NZ_CP042906.1"/>
</dbReference>
<gene>
    <name evidence="3" type="ORF">FRZ44_46490</name>
</gene>
<feature type="transmembrane region" description="Helical" evidence="1">
    <location>
        <begin position="20"/>
        <end position="39"/>
    </location>
</feature>
<keyword evidence="1" id="KW-1133">Transmembrane helix</keyword>
<evidence type="ECO:0000313" key="4">
    <source>
        <dbReference type="Proteomes" id="UP000326202"/>
    </source>
</evidence>
<keyword evidence="1" id="KW-0812">Transmembrane</keyword>
<sequence>MRQARRNETEQRRRRWVRRLALLFLMLGLVWVIGLIAFVTRIPRSGDIDTTATDAAVVLTGGSERLEAGLELLANGHAKKLLISGVNKDIDLATLLGALEPAEIPKLSPETIACCIALGYSAEDTRGNAVETADWMRQQKFKSIRLITAAYHMPRSMLEFHRAMPGVQVLPYPVFPRQVRQEGWWRWPGTTNLLVREYNKYLVALLRGLVLPGDAGLAPVRP</sequence>
<dbReference type="AlphaFoldDB" id="A0A5J6MX42"/>
<name>A0A5J6MX42_9PROT</name>
<keyword evidence="4" id="KW-1185">Reference proteome</keyword>
<evidence type="ECO:0000313" key="3">
    <source>
        <dbReference type="EMBL" id="QEX19336.1"/>
    </source>
</evidence>
<feature type="domain" description="DUF218" evidence="2">
    <location>
        <begin position="54"/>
        <end position="198"/>
    </location>
</feature>
<dbReference type="PANTHER" id="PTHR30336:SF4">
    <property type="entry name" value="ENVELOPE BIOGENESIS FACTOR ELYC"/>
    <property type="match status" value="1"/>
</dbReference>
<reference evidence="3 4" key="1">
    <citation type="submission" date="2019-08" db="EMBL/GenBank/DDBJ databases">
        <title>Hyperibacter terrae gen. nov., sp. nov. and Hyperibacter viscosus sp. nov., two new members in the family Rhodospirillaceae isolated from the rhizosphere of Hypericum perforatum.</title>
        <authorList>
            <person name="Noviana Z."/>
        </authorList>
    </citation>
    <scope>NUCLEOTIDE SEQUENCE [LARGE SCALE GENOMIC DNA]</scope>
    <source>
        <strain evidence="3 4">R5913</strain>
    </source>
</reference>
<organism evidence="3 4">
    <name type="scientific">Hypericibacter terrae</name>
    <dbReference type="NCBI Taxonomy" id="2602015"/>
    <lineage>
        <taxon>Bacteria</taxon>
        <taxon>Pseudomonadati</taxon>
        <taxon>Pseudomonadota</taxon>
        <taxon>Alphaproteobacteria</taxon>
        <taxon>Rhodospirillales</taxon>
        <taxon>Dongiaceae</taxon>
        <taxon>Hypericibacter</taxon>
    </lineage>
</organism>
<dbReference type="InterPro" id="IPR003848">
    <property type="entry name" value="DUF218"/>
</dbReference>
<dbReference type="OrthoDB" id="9812311at2"/>
<dbReference type="Pfam" id="PF02698">
    <property type="entry name" value="DUF218"/>
    <property type="match status" value="1"/>
</dbReference>
<dbReference type="CDD" id="cd06259">
    <property type="entry name" value="YdcF-like"/>
    <property type="match status" value="1"/>
</dbReference>
<dbReference type="InterPro" id="IPR051599">
    <property type="entry name" value="Cell_Envelope_Assoc"/>
</dbReference>
<keyword evidence="1" id="KW-0472">Membrane</keyword>
<dbReference type="GO" id="GO:0005886">
    <property type="term" value="C:plasma membrane"/>
    <property type="evidence" value="ECO:0007669"/>
    <property type="project" value="TreeGrafter"/>
</dbReference>
<dbReference type="GO" id="GO:0043164">
    <property type="term" value="P:Gram-negative-bacterium-type cell wall biogenesis"/>
    <property type="evidence" value="ECO:0007669"/>
    <property type="project" value="TreeGrafter"/>
</dbReference>
<dbReference type="GO" id="GO:0000270">
    <property type="term" value="P:peptidoglycan metabolic process"/>
    <property type="evidence" value="ECO:0007669"/>
    <property type="project" value="TreeGrafter"/>
</dbReference>
<accession>A0A5J6MX42</accession>
<dbReference type="EMBL" id="CP042906">
    <property type="protein sequence ID" value="QEX19336.1"/>
    <property type="molecule type" value="Genomic_DNA"/>
</dbReference>